<keyword evidence="3" id="KW-1185">Reference proteome</keyword>
<feature type="compositionally biased region" description="Polar residues" evidence="1">
    <location>
        <begin position="39"/>
        <end position="55"/>
    </location>
</feature>
<name>A0A165E392_9BASI</name>
<evidence type="ECO:0000313" key="2">
    <source>
        <dbReference type="EMBL" id="KZT54009.1"/>
    </source>
</evidence>
<dbReference type="EMBL" id="KV424023">
    <property type="protein sequence ID" value="KZT54009.1"/>
    <property type="molecule type" value="Genomic_DNA"/>
</dbReference>
<dbReference type="Proteomes" id="UP000076842">
    <property type="component" value="Unassembled WGS sequence"/>
</dbReference>
<evidence type="ECO:0000313" key="3">
    <source>
        <dbReference type="Proteomes" id="UP000076842"/>
    </source>
</evidence>
<dbReference type="InParanoid" id="A0A165E392"/>
<evidence type="ECO:0000256" key="1">
    <source>
        <dbReference type="SAM" id="MobiDB-lite"/>
    </source>
</evidence>
<accession>A0A165E392</accession>
<proteinExistence type="predicted"/>
<feature type="region of interest" description="Disordered" evidence="1">
    <location>
        <begin position="39"/>
        <end position="61"/>
    </location>
</feature>
<reference evidence="2 3" key="1">
    <citation type="journal article" date="2016" name="Mol. Biol. Evol.">
        <title>Comparative Genomics of Early-Diverging Mushroom-Forming Fungi Provides Insights into the Origins of Lignocellulose Decay Capabilities.</title>
        <authorList>
            <person name="Nagy L.G."/>
            <person name="Riley R."/>
            <person name="Tritt A."/>
            <person name="Adam C."/>
            <person name="Daum C."/>
            <person name="Floudas D."/>
            <person name="Sun H."/>
            <person name="Yadav J.S."/>
            <person name="Pangilinan J."/>
            <person name="Larsson K.H."/>
            <person name="Matsuura K."/>
            <person name="Barry K."/>
            <person name="Labutti K."/>
            <person name="Kuo R."/>
            <person name="Ohm R.A."/>
            <person name="Bhattacharya S.S."/>
            <person name="Shirouzu T."/>
            <person name="Yoshinaga Y."/>
            <person name="Martin F.M."/>
            <person name="Grigoriev I.V."/>
            <person name="Hibbett D.S."/>
        </authorList>
    </citation>
    <scope>NUCLEOTIDE SEQUENCE [LARGE SCALE GENOMIC DNA]</scope>
    <source>
        <strain evidence="2 3">HHB12733</strain>
    </source>
</reference>
<gene>
    <name evidence="2" type="ORF">CALCODRAFT_28475</name>
</gene>
<dbReference type="AlphaFoldDB" id="A0A165E392"/>
<organism evidence="2 3">
    <name type="scientific">Calocera cornea HHB12733</name>
    <dbReference type="NCBI Taxonomy" id="1353952"/>
    <lineage>
        <taxon>Eukaryota</taxon>
        <taxon>Fungi</taxon>
        <taxon>Dikarya</taxon>
        <taxon>Basidiomycota</taxon>
        <taxon>Agaricomycotina</taxon>
        <taxon>Dacrymycetes</taxon>
        <taxon>Dacrymycetales</taxon>
        <taxon>Dacrymycetaceae</taxon>
        <taxon>Calocera</taxon>
    </lineage>
</organism>
<protein>
    <submittedName>
        <fullName evidence="2">Uncharacterized protein</fullName>
    </submittedName>
</protein>
<sequence length="161" mass="17291">MTCSIVAKQHADLRDASPVSASVGSYALRLSALRTASFHSQPKRSASATVDTTTEPPGRRAAGRMMGNVSSLQLLQQRNVLTVLYTTEGYVQSRLAAGPLGRWAAGQLLLYIASMQARARCSVNPLRIDPAEHGTCPGCERDRISDYSITRCPQLPAASCQ</sequence>